<feature type="domain" description="Phosphoadenosine phosphosulphate reductase" evidence="4">
    <location>
        <begin position="42"/>
        <end position="203"/>
    </location>
</feature>
<accession>A0A3B1CDH5</accession>
<proteinExistence type="inferred from homology"/>
<dbReference type="GO" id="GO:0004604">
    <property type="term" value="F:phosphoadenylyl-sulfate reductase (thioredoxin) activity"/>
    <property type="evidence" value="ECO:0007669"/>
    <property type="project" value="InterPro"/>
</dbReference>
<dbReference type="Pfam" id="PF01507">
    <property type="entry name" value="PAPS_reduct"/>
    <property type="match status" value="1"/>
</dbReference>
<evidence type="ECO:0000313" key="5">
    <source>
        <dbReference type="EMBL" id="VAX16745.1"/>
    </source>
</evidence>
<evidence type="ECO:0000259" key="4">
    <source>
        <dbReference type="Pfam" id="PF01507"/>
    </source>
</evidence>
<dbReference type="NCBIfam" id="NF002537">
    <property type="entry name" value="PRK02090.1"/>
    <property type="match status" value="1"/>
</dbReference>
<dbReference type="InterPro" id="IPR004511">
    <property type="entry name" value="PAPS/APS_Rdtase"/>
</dbReference>
<name>A0A3B1CDH5_9ZZZZ</name>
<dbReference type="PIRSF" id="PIRSF000857">
    <property type="entry name" value="PAPS_reductase"/>
    <property type="match status" value="1"/>
</dbReference>
<reference evidence="5" key="1">
    <citation type="submission" date="2018-06" db="EMBL/GenBank/DDBJ databases">
        <authorList>
            <person name="Zhirakovskaya E."/>
        </authorList>
    </citation>
    <scope>NUCLEOTIDE SEQUENCE</scope>
</reference>
<keyword evidence="2" id="KW-0560">Oxidoreductase</keyword>
<sequence length="242" mass="27387">MSLGIDQETDLKELVDSLHFAEKVERAKELLAWAFGKYGDKAVVANSLGKDSMVVWDLAKKVNPGVRGFIVTTPYKPPETIKFMYDLIKTDKNLKIYKSDQDVGKLYETDPDKCCQILKVEPVRRAVDEMDVDCWITGLRCTEGRTRTDYKEIEERDVGLIKLNPILLFKEREVWQYLAVFGVPTNELYGHGYRSLGCSPCTKITADDNERAGRWLDTSKCGGECGIHTQPLKAAVGEREDV</sequence>
<evidence type="ECO:0000256" key="2">
    <source>
        <dbReference type="ARBA" id="ARBA00023002"/>
    </source>
</evidence>
<dbReference type="EMBL" id="UOGC01000037">
    <property type="protein sequence ID" value="VAX16745.1"/>
    <property type="molecule type" value="Genomic_DNA"/>
</dbReference>
<dbReference type="GO" id="GO:0005737">
    <property type="term" value="C:cytoplasm"/>
    <property type="evidence" value="ECO:0007669"/>
    <property type="project" value="TreeGrafter"/>
</dbReference>
<evidence type="ECO:0000256" key="3">
    <source>
        <dbReference type="ARBA" id="ARBA00024327"/>
    </source>
</evidence>
<dbReference type="PANTHER" id="PTHR46509:SF1">
    <property type="entry name" value="PHOSPHOADENOSINE PHOSPHOSULFATE REDUCTASE"/>
    <property type="match status" value="1"/>
</dbReference>
<comment type="pathway">
    <text evidence="3">Sulfur metabolism; hydrogen sulfide biosynthesis; sulfite from sulfate.</text>
</comment>
<dbReference type="SUPFAM" id="SSF52402">
    <property type="entry name" value="Adenine nucleotide alpha hydrolases-like"/>
    <property type="match status" value="1"/>
</dbReference>
<evidence type="ECO:0000256" key="1">
    <source>
        <dbReference type="ARBA" id="ARBA00009732"/>
    </source>
</evidence>
<dbReference type="InterPro" id="IPR014729">
    <property type="entry name" value="Rossmann-like_a/b/a_fold"/>
</dbReference>
<dbReference type="Gene3D" id="3.40.50.620">
    <property type="entry name" value="HUPs"/>
    <property type="match status" value="1"/>
</dbReference>
<dbReference type="InterPro" id="IPR002500">
    <property type="entry name" value="PAPS_reduct_dom"/>
</dbReference>
<organism evidence="5">
    <name type="scientific">hydrothermal vent metagenome</name>
    <dbReference type="NCBI Taxonomy" id="652676"/>
    <lineage>
        <taxon>unclassified sequences</taxon>
        <taxon>metagenomes</taxon>
        <taxon>ecological metagenomes</taxon>
    </lineage>
</organism>
<dbReference type="PANTHER" id="PTHR46509">
    <property type="entry name" value="PHOSPHOADENOSINE PHOSPHOSULFATE REDUCTASE"/>
    <property type="match status" value="1"/>
</dbReference>
<comment type="similarity">
    <text evidence="1">Belongs to the PAPS reductase family. CysH subfamily.</text>
</comment>
<dbReference type="GO" id="GO:0019379">
    <property type="term" value="P:sulfate assimilation, phosphoadenylyl sulfate reduction by phosphoadenylyl-sulfate reductase (thioredoxin)"/>
    <property type="evidence" value="ECO:0007669"/>
    <property type="project" value="InterPro"/>
</dbReference>
<protein>
    <recommendedName>
        <fullName evidence="4">Phosphoadenosine phosphosulphate reductase domain-containing protein</fullName>
    </recommendedName>
</protein>
<gene>
    <name evidence="5" type="ORF">MNBD_NITROSPINAE01-1272</name>
</gene>
<dbReference type="AlphaFoldDB" id="A0A3B1CDH5"/>